<sequence length="177" mass="19095">MTGNIAIGPDAQINHALSVLRNGTAEGGIGNETRLLPGVVLRADPELKAGGRYTSPEGRLLDLDVTTAGAGSWLALHLSLGGGEYAPGSFVGFACRVAAPEPITVQPCLRSGTEDGFVDRFYNKHILAMPEEASHLDALPLQNQPDLPLHAPWRELILFLPTHSFRWSLHDLRVFVI</sequence>
<gene>
    <name evidence="1" type="ORF">IT775_02930</name>
</gene>
<comment type="caution">
    <text evidence="1">The sequence shown here is derived from an EMBL/GenBank/DDBJ whole genome shotgun (WGS) entry which is preliminary data.</text>
</comment>
<keyword evidence="2" id="KW-1185">Reference proteome</keyword>
<proteinExistence type="predicted"/>
<dbReference type="Proteomes" id="UP001195941">
    <property type="component" value="Unassembled WGS sequence"/>
</dbReference>
<evidence type="ECO:0000313" key="1">
    <source>
        <dbReference type="EMBL" id="MBR9650076.1"/>
    </source>
</evidence>
<reference evidence="1 2" key="1">
    <citation type="journal article" date="2021" name="Arch. Microbiol.">
        <title>Thalassobius aquimarinus sp. nov., isolated from the Sea of Japan seashore.</title>
        <authorList>
            <person name="Kurilenko V.V."/>
            <person name="Romanenko L.A."/>
            <person name="Chernysheva N.Y."/>
            <person name="Velansky P.V."/>
            <person name="Tekutyeva L.A."/>
            <person name="Isaeva M.P."/>
            <person name="Mikhailov V.V."/>
        </authorList>
    </citation>
    <scope>NUCLEOTIDE SEQUENCE [LARGE SCALE GENOMIC DNA]</scope>
    <source>
        <strain evidence="1 2">KMM 8518</strain>
    </source>
</reference>
<protein>
    <submittedName>
        <fullName evidence="1">Uncharacterized protein</fullName>
    </submittedName>
</protein>
<accession>A0ABS5HMB1</accession>
<evidence type="ECO:0000313" key="2">
    <source>
        <dbReference type="Proteomes" id="UP001195941"/>
    </source>
</evidence>
<dbReference type="RefSeq" id="WP_212699589.1">
    <property type="nucleotide sequence ID" value="NZ_JADMKU010000002.1"/>
</dbReference>
<organism evidence="1 2">
    <name type="scientific">Thalassovita aquimarina</name>
    <dbReference type="NCBI Taxonomy" id="2785917"/>
    <lineage>
        <taxon>Bacteria</taxon>
        <taxon>Pseudomonadati</taxon>
        <taxon>Pseudomonadota</taxon>
        <taxon>Alphaproteobacteria</taxon>
        <taxon>Rhodobacterales</taxon>
        <taxon>Roseobacteraceae</taxon>
        <taxon>Thalassovita</taxon>
    </lineage>
</organism>
<dbReference type="EMBL" id="JADMKU010000002">
    <property type="protein sequence ID" value="MBR9650076.1"/>
    <property type="molecule type" value="Genomic_DNA"/>
</dbReference>
<name>A0ABS5HMB1_9RHOB</name>